<keyword evidence="20" id="KW-1185">Reference proteome</keyword>
<dbReference type="InterPro" id="IPR023299">
    <property type="entry name" value="ATPase_P-typ_cyto_dom_N"/>
</dbReference>
<dbReference type="InterPro" id="IPR023298">
    <property type="entry name" value="ATPase_P-typ_TM_dom_sf"/>
</dbReference>
<feature type="transmembrane region" description="Helical" evidence="17">
    <location>
        <begin position="981"/>
        <end position="1002"/>
    </location>
</feature>
<dbReference type="GO" id="GO:0005388">
    <property type="term" value="F:P-type calcium transporter activity"/>
    <property type="evidence" value="ECO:0000318"/>
    <property type="project" value="GO_Central"/>
</dbReference>
<dbReference type="InterPro" id="IPR008250">
    <property type="entry name" value="ATPase_P-typ_transduc_dom_A_sf"/>
</dbReference>
<dbReference type="AlphaFoldDB" id="A0A2R6X603"/>
<feature type="transmembrane region" description="Helical" evidence="17">
    <location>
        <begin position="909"/>
        <end position="927"/>
    </location>
</feature>
<keyword evidence="9 17" id="KW-0067">ATP-binding</keyword>
<keyword evidence="13 17" id="KW-1133">Transmembrane helix</keyword>
<dbReference type="SMART" id="SM00831">
    <property type="entry name" value="Cation_ATPase_N"/>
    <property type="match status" value="1"/>
</dbReference>
<feature type="transmembrane region" description="Helical" evidence="17">
    <location>
        <begin position="350"/>
        <end position="372"/>
    </location>
</feature>
<dbReference type="Proteomes" id="UP000244005">
    <property type="component" value="Unassembled WGS sequence"/>
</dbReference>
<dbReference type="Gene3D" id="1.20.1110.10">
    <property type="entry name" value="Calcium-transporting ATPase, transmembrane domain"/>
    <property type="match status" value="1"/>
</dbReference>
<dbReference type="InterPro" id="IPR004014">
    <property type="entry name" value="ATPase_P-typ_cation-transptr_N"/>
</dbReference>
<evidence type="ECO:0000256" key="12">
    <source>
        <dbReference type="ARBA" id="ARBA00022967"/>
    </source>
</evidence>
<dbReference type="SFLD" id="SFLDS00003">
    <property type="entry name" value="Haloacid_Dehalogenase"/>
    <property type="match status" value="1"/>
</dbReference>
<dbReference type="GO" id="GO:0005524">
    <property type="term" value="F:ATP binding"/>
    <property type="evidence" value="ECO:0007669"/>
    <property type="project" value="UniProtKB-KW"/>
</dbReference>
<evidence type="ECO:0000256" key="16">
    <source>
        <dbReference type="ARBA" id="ARBA00048694"/>
    </source>
</evidence>
<dbReference type="Pfam" id="PF00689">
    <property type="entry name" value="Cation_ATPase_C"/>
    <property type="match status" value="1"/>
</dbReference>
<dbReference type="FunFam" id="1.20.1110.10:FF:000036">
    <property type="entry name" value="Calcium-transporting ATPase"/>
    <property type="match status" value="1"/>
</dbReference>
<keyword evidence="12" id="KW-1278">Translocase</keyword>
<dbReference type="GO" id="GO:0046872">
    <property type="term" value="F:metal ion binding"/>
    <property type="evidence" value="ECO:0007669"/>
    <property type="project" value="UniProtKB-KW"/>
</dbReference>
<dbReference type="CDD" id="cd02081">
    <property type="entry name" value="P-type_ATPase_Ca_PMCA-like"/>
    <property type="match status" value="1"/>
</dbReference>
<reference evidence="20" key="1">
    <citation type="journal article" date="2017" name="Cell">
        <title>Insights into land plant evolution garnered from the Marchantia polymorpha genome.</title>
        <authorList>
            <person name="Bowman J.L."/>
            <person name="Kohchi T."/>
            <person name="Yamato K.T."/>
            <person name="Jenkins J."/>
            <person name="Shu S."/>
            <person name="Ishizaki K."/>
            <person name="Yamaoka S."/>
            <person name="Nishihama R."/>
            <person name="Nakamura Y."/>
            <person name="Berger F."/>
            <person name="Adam C."/>
            <person name="Aki S.S."/>
            <person name="Althoff F."/>
            <person name="Araki T."/>
            <person name="Arteaga-Vazquez M.A."/>
            <person name="Balasubrmanian S."/>
            <person name="Barry K."/>
            <person name="Bauer D."/>
            <person name="Boehm C.R."/>
            <person name="Briginshaw L."/>
            <person name="Caballero-Perez J."/>
            <person name="Catarino B."/>
            <person name="Chen F."/>
            <person name="Chiyoda S."/>
            <person name="Chovatia M."/>
            <person name="Davies K.M."/>
            <person name="Delmans M."/>
            <person name="Demura T."/>
            <person name="Dierschke T."/>
            <person name="Dolan L."/>
            <person name="Dorantes-Acosta A.E."/>
            <person name="Eklund D.M."/>
            <person name="Florent S.N."/>
            <person name="Flores-Sandoval E."/>
            <person name="Fujiyama A."/>
            <person name="Fukuzawa H."/>
            <person name="Galik B."/>
            <person name="Grimanelli D."/>
            <person name="Grimwood J."/>
            <person name="Grossniklaus U."/>
            <person name="Hamada T."/>
            <person name="Haseloff J."/>
            <person name="Hetherington A.J."/>
            <person name="Higo A."/>
            <person name="Hirakawa Y."/>
            <person name="Hundley H.N."/>
            <person name="Ikeda Y."/>
            <person name="Inoue K."/>
            <person name="Inoue S.I."/>
            <person name="Ishida S."/>
            <person name="Jia Q."/>
            <person name="Kakita M."/>
            <person name="Kanazawa T."/>
            <person name="Kawai Y."/>
            <person name="Kawashima T."/>
            <person name="Kennedy M."/>
            <person name="Kinose K."/>
            <person name="Kinoshita T."/>
            <person name="Kohara Y."/>
            <person name="Koide E."/>
            <person name="Komatsu K."/>
            <person name="Kopischke S."/>
            <person name="Kubo M."/>
            <person name="Kyozuka J."/>
            <person name="Lagercrantz U."/>
            <person name="Lin S.S."/>
            <person name="Lindquist E."/>
            <person name="Lipzen A.M."/>
            <person name="Lu C.W."/>
            <person name="De Luna E."/>
            <person name="Martienssen R.A."/>
            <person name="Minamino N."/>
            <person name="Mizutani M."/>
            <person name="Mizutani M."/>
            <person name="Mochizuki N."/>
            <person name="Monte I."/>
            <person name="Mosher R."/>
            <person name="Nagasaki H."/>
            <person name="Nakagami H."/>
            <person name="Naramoto S."/>
            <person name="Nishitani K."/>
            <person name="Ohtani M."/>
            <person name="Okamoto T."/>
            <person name="Okumura M."/>
            <person name="Phillips J."/>
            <person name="Pollak B."/>
            <person name="Reinders A."/>
            <person name="Rovekamp M."/>
            <person name="Sano R."/>
            <person name="Sawa S."/>
            <person name="Schmid M.W."/>
            <person name="Shirakawa M."/>
            <person name="Solano R."/>
            <person name="Spunde A."/>
            <person name="Suetsugu N."/>
            <person name="Sugano S."/>
            <person name="Sugiyama A."/>
            <person name="Sun R."/>
            <person name="Suzuki Y."/>
            <person name="Takenaka M."/>
            <person name="Takezawa D."/>
            <person name="Tomogane H."/>
            <person name="Tsuzuki M."/>
            <person name="Ueda T."/>
            <person name="Umeda M."/>
            <person name="Ward J.M."/>
            <person name="Watanabe Y."/>
            <person name="Yazaki K."/>
            <person name="Yokoyama R."/>
            <person name="Yoshitake Y."/>
            <person name="Yotsui I."/>
            <person name="Zachgo S."/>
            <person name="Schmutz J."/>
        </authorList>
    </citation>
    <scope>NUCLEOTIDE SEQUENCE [LARGE SCALE GENOMIC DNA]</scope>
    <source>
        <strain evidence="20">Tak-1</strain>
    </source>
</reference>
<organism evidence="19 20">
    <name type="scientific">Marchantia polymorpha</name>
    <name type="common">Common liverwort</name>
    <name type="synonym">Marchantia aquatica</name>
    <dbReference type="NCBI Taxonomy" id="3197"/>
    <lineage>
        <taxon>Eukaryota</taxon>
        <taxon>Viridiplantae</taxon>
        <taxon>Streptophyta</taxon>
        <taxon>Embryophyta</taxon>
        <taxon>Marchantiophyta</taxon>
        <taxon>Marchantiopsida</taxon>
        <taxon>Marchantiidae</taxon>
        <taxon>Marchantiales</taxon>
        <taxon>Marchantiaceae</taxon>
        <taxon>Marchantia</taxon>
    </lineage>
</organism>
<dbReference type="SFLD" id="SFLDG00002">
    <property type="entry name" value="C1.7:_P-type_atpase_like"/>
    <property type="match status" value="1"/>
</dbReference>
<keyword evidence="6" id="KW-0479">Metal-binding</keyword>
<dbReference type="PRINTS" id="PR00119">
    <property type="entry name" value="CATATPASE"/>
</dbReference>
<feature type="transmembrane region" description="Helical" evidence="17">
    <location>
        <begin position="392"/>
        <end position="421"/>
    </location>
</feature>
<dbReference type="Pfam" id="PF00122">
    <property type="entry name" value="E1-E2_ATPase"/>
    <property type="match status" value="1"/>
</dbReference>
<comment type="caution">
    <text evidence="17">Lacks conserved residue(s) required for the propagation of feature annotation.</text>
</comment>
<comment type="catalytic activity">
    <reaction evidence="16 17">
        <text>Ca(2+)(in) + ATP + H2O = Ca(2+)(out) + ADP + phosphate + H(+)</text>
        <dbReference type="Rhea" id="RHEA:18105"/>
        <dbReference type="ChEBI" id="CHEBI:15377"/>
        <dbReference type="ChEBI" id="CHEBI:15378"/>
        <dbReference type="ChEBI" id="CHEBI:29108"/>
        <dbReference type="ChEBI" id="CHEBI:30616"/>
        <dbReference type="ChEBI" id="CHEBI:43474"/>
        <dbReference type="ChEBI" id="CHEBI:456216"/>
        <dbReference type="EC" id="7.2.2.10"/>
    </reaction>
</comment>
<evidence type="ECO:0000256" key="9">
    <source>
        <dbReference type="ARBA" id="ARBA00022840"/>
    </source>
</evidence>
<dbReference type="FunFam" id="3.40.50.1000:FF:000011">
    <property type="entry name" value="Calcium-transporting ATPase"/>
    <property type="match status" value="1"/>
</dbReference>
<dbReference type="InterPro" id="IPR001757">
    <property type="entry name" value="P_typ_ATPase"/>
</dbReference>
<keyword evidence="10" id="KW-0460">Magnesium</keyword>
<keyword evidence="11" id="KW-0112">Calmodulin-binding</keyword>
<dbReference type="EMBL" id="KZ772706">
    <property type="protein sequence ID" value="PTQ41532.1"/>
    <property type="molecule type" value="Genomic_DNA"/>
</dbReference>
<dbReference type="InterPro" id="IPR044492">
    <property type="entry name" value="P_typ_ATPase_HD_dom"/>
</dbReference>
<gene>
    <name evidence="19" type="ORF">MARPO_0034s0113</name>
</gene>
<evidence type="ECO:0000256" key="2">
    <source>
        <dbReference type="ARBA" id="ARBA00006124"/>
    </source>
</evidence>
<dbReference type="SFLD" id="SFLDF00027">
    <property type="entry name" value="p-type_atpase"/>
    <property type="match status" value="1"/>
</dbReference>
<feature type="transmembrane region" description="Helical" evidence="17">
    <location>
        <begin position="167"/>
        <end position="186"/>
    </location>
</feature>
<dbReference type="Gene3D" id="1.20.5.170">
    <property type="match status" value="1"/>
</dbReference>
<comment type="subcellular location">
    <subcellularLocation>
        <location evidence="1 17">Membrane</location>
        <topology evidence="1 17">Multi-pass membrane protein</topology>
    </subcellularLocation>
</comment>
<dbReference type="InterPro" id="IPR036412">
    <property type="entry name" value="HAD-like_sf"/>
</dbReference>
<dbReference type="Gramene" id="Mp6g04050.1">
    <property type="protein sequence ID" value="Mp6g04050.1.cds"/>
    <property type="gene ID" value="Mp6g04050"/>
</dbReference>
<dbReference type="PROSITE" id="PS00154">
    <property type="entry name" value="ATPASE_E1_E2"/>
    <property type="match status" value="1"/>
</dbReference>
<dbReference type="OMA" id="PWAICIR"/>
<evidence type="ECO:0000256" key="15">
    <source>
        <dbReference type="ARBA" id="ARBA00023136"/>
    </source>
</evidence>
<evidence type="ECO:0000256" key="13">
    <source>
        <dbReference type="ARBA" id="ARBA00022989"/>
    </source>
</evidence>
<keyword evidence="5 17" id="KW-0812">Transmembrane</keyword>
<dbReference type="InterPro" id="IPR024750">
    <property type="entry name" value="Ca_ATPase_N_dom"/>
</dbReference>
<evidence type="ECO:0000313" key="20">
    <source>
        <dbReference type="Proteomes" id="UP000244005"/>
    </source>
</evidence>
<proteinExistence type="inferred from homology"/>
<evidence type="ECO:0000256" key="11">
    <source>
        <dbReference type="ARBA" id="ARBA00022860"/>
    </source>
</evidence>
<keyword evidence="3 17" id="KW-0813">Transport</keyword>
<dbReference type="SUPFAM" id="SSF81653">
    <property type="entry name" value="Calcium ATPase, transduction domain A"/>
    <property type="match status" value="1"/>
</dbReference>
<dbReference type="InterPro" id="IPR006408">
    <property type="entry name" value="P-type_ATPase_IIB"/>
</dbReference>
<keyword evidence="4 17" id="KW-0109">Calcium transport</keyword>
<dbReference type="PRINTS" id="PR00120">
    <property type="entry name" value="HATPASE"/>
</dbReference>
<dbReference type="SUPFAM" id="SSF56784">
    <property type="entry name" value="HAD-like"/>
    <property type="match status" value="1"/>
</dbReference>
<dbReference type="Gene3D" id="3.40.50.1000">
    <property type="entry name" value="HAD superfamily/HAD-like"/>
    <property type="match status" value="1"/>
</dbReference>
<keyword evidence="8 17" id="KW-0106">Calcium</keyword>
<dbReference type="FunFam" id="1.20.1110.10:FF:000039">
    <property type="entry name" value="Calcium-transporting ATPase"/>
    <property type="match status" value="1"/>
</dbReference>
<dbReference type="Pfam" id="PF08282">
    <property type="entry name" value="Hydrolase_3"/>
    <property type="match status" value="1"/>
</dbReference>
<evidence type="ECO:0000256" key="3">
    <source>
        <dbReference type="ARBA" id="ARBA00022448"/>
    </source>
</evidence>
<dbReference type="Gene3D" id="3.40.1110.10">
    <property type="entry name" value="Calcium-transporting ATPase, cytoplasmic domain N"/>
    <property type="match status" value="1"/>
</dbReference>
<dbReference type="InterPro" id="IPR006068">
    <property type="entry name" value="ATPase_P-typ_cation-transptr_C"/>
</dbReference>
<dbReference type="Pfam" id="PF00690">
    <property type="entry name" value="Cation_ATPase_N"/>
    <property type="match status" value="1"/>
</dbReference>
<evidence type="ECO:0000256" key="10">
    <source>
        <dbReference type="ARBA" id="ARBA00022842"/>
    </source>
</evidence>
<dbReference type="Pfam" id="PF12515">
    <property type="entry name" value="CaATP_NAI"/>
    <property type="match status" value="1"/>
</dbReference>
<dbReference type="Pfam" id="PF13246">
    <property type="entry name" value="Cation_ATPase"/>
    <property type="match status" value="1"/>
</dbReference>
<dbReference type="SUPFAM" id="SSF81660">
    <property type="entry name" value="Metal cation-transporting ATPase, ATP-binding domain N"/>
    <property type="match status" value="1"/>
</dbReference>
<dbReference type="PANTHER" id="PTHR24093">
    <property type="entry name" value="CATION TRANSPORTING ATPASE"/>
    <property type="match status" value="1"/>
</dbReference>
<dbReference type="FunFam" id="2.70.150.10:FF:000006">
    <property type="entry name" value="Calcium-transporting ATPase"/>
    <property type="match status" value="1"/>
</dbReference>
<dbReference type="NCBIfam" id="TIGR01494">
    <property type="entry name" value="ATPase_P-type"/>
    <property type="match status" value="2"/>
</dbReference>
<dbReference type="NCBIfam" id="TIGR01517">
    <property type="entry name" value="ATPase-IIB_Ca"/>
    <property type="match status" value="1"/>
</dbReference>
<evidence type="ECO:0000256" key="14">
    <source>
        <dbReference type="ARBA" id="ARBA00023065"/>
    </source>
</evidence>
<dbReference type="OrthoDB" id="3352408at2759"/>
<accession>A0A2R6X603</accession>
<dbReference type="InterPro" id="IPR059000">
    <property type="entry name" value="ATPase_P-type_domA"/>
</dbReference>
<evidence type="ECO:0000313" key="19">
    <source>
        <dbReference type="EMBL" id="PTQ41532.1"/>
    </source>
</evidence>
<dbReference type="InterPro" id="IPR023214">
    <property type="entry name" value="HAD_sf"/>
</dbReference>
<protein>
    <recommendedName>
        <fullName evidence="17">Calcium-transporting ATPase</fullName>
        <ecNumber evidence="17">7.2.2.10</ecNumber>
    </recommendedName>
</protein>
<feature type="transmembrane region" description="Helical" evidence="17">
    <location>
        <begin position="192"/>
        <end position="212"/>
    </location>
</feature>
<evidence type="ECO:0000256" key="4">
    <source>
        <dbReference type="ARBA" id="ARBA00022568"/>
    </source>
</evidence>
<evidence type="ECO:0000256" key="8">
    <source>
        <dbReference type="ARBA" id="ARBA00022837"/>
    </source>
</evidence>
<dbReference type="GO" id="GO:0005886">
    <property type="term" value="C:plasma membrane"/>
    <property type="evidence" value="ECO:0000318"/>
    <property type="project" value="GO_Central"/>
</dbReference>
<keyword evidence="14 17" id="KW-0406">Ion transport</keyword>
<comment type="function">
    <text evidence="17">Catalyzes the hydrolysis of ATP coupled with the transport of calcium.</text>
</comment>
<comment type="similarity">
    <text evidence="2 17">Belongs to the cation transport ATPase (P-type) (TC 3.A.3) family. Type IIB subfamily.</text>
</comment>
<keyword evidence="15 17" id="KW-0472">Membrane</keyword>
<evidence type="ECO:0000256" key="1">
    <source>
        <dbReference type="ARBA" id="ARBA00004141"/>
    </source>
</evidence>
<feature type="transmembrane region" description="Helical" evidence="17">
    <location>
        <begin position="875"/>
        <end position="897"/>
    </location>
</feature>
<dbReference type="EC" id="7.2.2.10" evidence="17"/>
<dbReference type="GO" id="GO:0005516">
    <property type="term" value="F:calmodulin binding"/>
    <property type="evidence" value="ECO:0007669"/>
    <property type="project" value="UniProtKB-KW"/>
</dbReference>
<evidence type="ECO:0000256" key="7">
    <source>
        <dbReference type="ARBA" id="ARBA00022741"/>
    </source>
</evidence>
<evidence type="ECO:0000256" key="5">
    <source>
        <dbReference type="ARBA" id="ARBA00022692"/>
    </source>
</evidence>
<evidence type="ECO:0000256" key="17">
    <source>
        <dbReference type="RuleBase" id="RU361146"/>
    </source>
</evidence>
<dbReference type="PANTHER" id="PTHR24093:SF462">
    <property type="entry name" value="CALCIUM-TRANSPORTING ATPASE 11, PLASMA MEMBRANE-TYPE-RELATED"/>
    <property type="match status" value="1"/>
</dbReference>
<evidence type="ECO:0000259" key="18">
    <source>
        <dbReference type="SMART" id="SM00831"/>
    </source>
</evidence>
<dbReference type="InterPro" id="IPR018303">
    <property type="entry name" value="ATPase_P-typ_P_site"/>
</dbReference>
<dbReference type="Gene3D" id="2.70.150.10">
    <property type="entry name" value="Calcium-transporting ATPase, cytoplasmic transduction domain A"/>
    <property type="match status" value="1"/>
</dbReference>
<dbReference type="GO" id="GO:0016887">
    <property type="term" value="F:ATP hydrolysis activity"/>
    <property type="evidence" value="ECO:0007669"/>
    <property type="project" value="InterPro"/>
</dbReference>
<keyword evidence="7 17" id="KW-0547">Nucleotide-binding</keyword>
<feature type="transmembrane region" description="Helical" evidence="17">
    <location>
        <begin position="948"/>
        <end position="969"/>
    </location>
</feature>
<sequence length="1033" mass="113303">MSEFILESSKNAGDEVLEKWRASTFTINAARRFRYTLDLNKKKQNDQVCEKKKFKVGGLAAKAAFRFIEGRITPENFTLYREKAEKNGFDVDAATLATMVEKNDKDTLIRLGRIHGLAAKLQVTEKRGVSEDETDIQRRKEVFGPNTYPEKPPKGFFVFVWEAMQDLTLMILAVCALVSLAVGIPTEGLQEGWYDGAGIGFSIILVVLVTAASDYQQSLQFRDLDAEKKKIFIQVTRSGCRKEVSIYDLVVGDIVHLSIGNQVPADGVLIRGYELTIDESSMTGESLPRHKSVDRDPFLLSGTKVQDGSGVILVTSVGMNTEWGHLMSTLSEAGDTETPLQVKLNGLATFIGKLGLLAAILTFLVLMIRFLVNKQMREGLLHWGGNDAVAIVNYFAIAVTIIVVAVPEGLPLAVTLTLAFAMKKMIHDKALVRHLAACETMGSATTICSDKTGTLTTNKMVVTKAWIAGEVGEVSKLKSGISPRVREILIESIFMNTSGDVGEPSKDGKCPLIGTPTETAVLDLGVNLGGQFQEVRARSEIVKVNPFNSERKRMGVLVRCAQGEQRAHWKGASEIVLGMCDRTADKDGNVVPLDDDTRRELIGVIGMFADQALRTLCLGYKVVESHSASEIPESHFVCIAIVGIKDPVRPGVPEAVKLCFAAGIKVRMVTGDNIDTAKAIARECGILTDGIAVEGPDFRTWNDEQMKERIPKLQVMARSSPRDKNTLVKWLRSMDEVVAVTGDGTNDAPALKEADIGMAMGIAGTEVAKESADIIIMDDNFNTIVVVGKWGRAVYTNIQKFVQFQLTVNLVALVINFTSACFTGEAPLTAVQLLWVNLIMDTLGALALATEPPHDDLMKKAPTGRKSNFITNIMWRNIIGQVVYQLVVLTILQYYGIQLLQLPGEGEEQQLLLTTMIFNSFVFCQVFNEMNAREMEKINIFAHTFDNWVFLLIIGFTVGFQWILVTFLGKFAHTVPLTLQQWGVSVGIGAVSLIIAVVIKCIPVPSKPFFGSNYTPQPNANGYQPLPSGPDHI</sequence>
<evidence type="ECO:0000256" key="6">
    <source>
        <dbReference type="ARBA" id="ARBA00022723"/>
    </source>
</evidence>
<feature type="domain" description="Cation-transporting P-type ATPase N-terminal" evidence="18">
    <location>
        <begin position="113"/>
        <end position="184"/>
    </location>
</feature>
<name>A0A2R6X603_MARPO</name>
<dbReference type="SUPFAM" id="SSF81665">
    <property type="entry name" value="Calcium ATPase, transmembrane domain M"/>
    <property type="match status" value="1"/>
</dbReference>